<organism evidence="4 5">
    <name type="scientific">Dyadobacter koreensis</name>
    <dbReference type="NCBI Taxonomy" id="408657"/>
    <lineage>
        <taxon>Bacteria</taxon>
        <taxon>Pseudomonadati</taxon>
        <taxon>Bacteroidota</taxon>
        <taxon>Cytophagia</taxon>
        <taxon>Cytophagales</taxon>
        <taxon>Spirosomataceae</taxon>
        <taxon>Dyadobacter</taxon>
    </lineage>
</organism>
<evidence type="ECO:0000256" key="1">
    <source>
        <dbReference type="SAM" id="Phobius"/>
    </source>
</evidence>
<dbReference type="InterPro" id="IPR032508">
    <property type="entry name" value="FecR_C"/>
</dbReference>
<evidence type="ECO:0000259" key="3">
    <source>
        <dbReference type="Pfam" id="PF16344"/>
    </source>
</evidence>
<name>A0A1H6S6J7_9BACT</name>
<evidence type="ECO:0000313" key="4">
    <source>
        <dbReference type="EMBL" id="SEI62356.1"/>
    </source>
</evidence>
<keyword evidence="5" id="KW-1185">Reference proteome</keyword>
<sequence length="349" mass="39804">MEHQKYSRFKARDFALDADFKSWILGNSPESDHLWERWLAANPDLIPEVDKARELITALNFRDYGTTDELVDLEWKRLQNAIDFSSAEAEVSQPFFVKTSWVWTIAAACVLFISVFAVRQIWFSGLNSNEAKIISRTASKGERLLIKLIDGSTVRLNSGSTLTFPKVFPAGKRELSLIGEAFFEVAPDKNAPFIIHTGSITTQVLGTTFGIEAYPETGDIRVAVVEGKVKVNSNSRLEKESQEVFLTKNKMATFDKSAKHLAVSEFDSKTQLAWKDGVLYFEKSDFRNVIKKLENWYGVKIQIDRDLALDPEWRFSGKFNNQSLDYILNVVRYPNQFSFEIKNDTVNIK</sequence>
<keyword evidence="1" id="KW-0472">Membrane</keyword>
<dbReference type="RefSeq" id="WP_090334562.1">
    <property type="nucleotide sequence ID" value="NZ_FNXY01000002.1"/>
</dbReference>
<protein>
    <submittedName>
        <fullName evidence="4">FecR family protein</fullName>
    </submittedName>
</protein>
<dbReference type="Proteomes" id="UP000199532">
    <property type="component" value="Unassembled WGS sequence"/>
</dbReference>
<proteinExistence type="predicted"/>
<evidence type="ECO:0000313" key="5">
    <source>
        <dbReference type="Proteomes" id="UP000199532"/>
    </source>
</evidence>
<accession>A0A1H6S6J7</accession>
<dbReference type="EMBL" id="FNXY01000002">
    <property type="protein sequence ID" value="SEI62356.1"/>
    <property type="molecule type" value="Genomic_DNA"/>
</dbReference>
<keyword evidence="1" id="KW-0812">Transmembrane</keyword>
<feature type="domain" description="Protein FecR C-terminal" evidence="3">
    <location>
        <begin position="279"/>
        <end position="348"/>
    </location>
</feature>
<feature type="transmembrane region" description="Helical" evidence="1">
    <location>
        <begin position="101"/>
        <end position="122"/>
    </location>
</feature>
<dbReference type="Pfam" id="PF16344">
    <property type="entry name" value="FecR_C"/>
    <property type="match status" value="1"/>
</dbReference>
<dbReference type="Gene3D" id="2.60.120.1440">
    <property type="match status" value="1"/>
</dbReference>
<dbReference type="PIRSF" id="PIRSF018266">
    <property type="entry name" value="FecR"/>
    <property type="match status" value="1"/>
</dbReference>
<dbReference type="AlphaFoldDB" id="A0A1H6S6J7"/>
<dbReference type="PANTHER" id="PTHR30273">
    <property type="entry name" value="PERIPLASMIC SIGNAL SENSOR AND SIGMA FACTOR ACTIVATOR FECR-RELATED"/>
    <property type="match status" value="1"/>
</dbReference>
<dbReference type="PANTHER" id="PTHR30273:SF2">
    <property type="entry name" value="PROTEIN FECR"/>
    <property type="match status" value="1"/>
</dbReference>
<evidence type="ECO:0000259" key="2">
    <source>
        <dbReference type="Pfam" id="PF04773"/>
    </source>
</evidence>
<dbReference type="InterPro" id="IPR006860">
    <property type="entry name" value="FecR"/>
</dbReference>
<dbReference type="Gene3D" id="3.55.50.30">
    <property type="match status" value="1"/>
</dbReference>
<feature type="domain" description="FecR protein" evidence="2">
    <location>
        <begin position="139"/>
        <end position="230"/>
    </location>
</feature>
<dbReference type="GO" id="GO:0016989">
    <property type="term" value="F:sigma factor antagonist activity"/>
    <property type="evidence" value="ECO:0007669"/>
    <property type="project" value="TreeGrafter"/>
</dbReference>
<dbReference type="STRING" id="408657.SAMN04487995_1709"/>
<dbReference type="Pfam" id="PF04773">
    <property type="entry name" value="FecR"/>
    <property type="match status" value="1"/>
</dbReference>
<gene>
    <name evidence="4" type="ORF">SAMN04487995_1709</name>
</gene>
<reference evidence="4 5" key="1">
    <citation type="submission" date="2016-10" db="EMBL/GenBank/DDBJ databases">
        <authorList>
            <person name="de Groot N.N."/>
        </authorList>
    </citation>
    <scope>NUCLEOTIDE SEQUENCE [LARGE SCALE GENOMIC DNA]</scope>
    <source>
        <strain evidence="4 5">DSM 19938</strain>
    </source>
</reference>
<dbReference type="OrthoDB" id="1099916at2"/>
<keyword evidence="1" id="KW-1133">Transmembrane helix</keyword>
<dbReference type="InterPro" id="IPR012373">
    <property type="entry name" value="Ferrdict_sens_TM"/>
</dbReference>